<dbReference type="InterPro" id="IPR014015">
    <property type="entry name" value="Helicase_SF3_DNA-vir"/>
</dbReference>
<sequence>MGKAGDFQDVIRKKINSLPIDLVSDEYLYDHELSDLKEYKSLSKVVFNDIPEDYLRNHEINSESLGRTQILTLEYGELDDGFLADNSLDEEQSKVWDIVSKIGTAEKVIVNEKNIKGEPHKDSNNKSIEYDIYSKILNRYTLKCLKGSLYLYNSSKGCFFELEEYQIRTLVRSGWSDKVERLLSKGRVDDIIDRLKSSEAIQIQEDNLDSYSHLINFSNCVLDLRTGRELNHSPKYHFTSFINANYNTHRAEGKHFLQFINQCTKGDKQKIMQIQELTGYTISNYTNAKKWFALIGAPHTGKSTILEVLTEIIGEDYTSNVPLHELSGRFSLSDLFKKKLNVCGELNDNALKNINTIKALTGNDRLRADIKYKSAINFINKAKIIMAGNAMPQLQTLDNTTAFTDRILFVVFNNTIPEGKRDYKLKEKLLSEKDYIVQWAVEGLERLINNNFVFTECSDSIEFKKQYQNEMSNINDFITVMCELEPNNDECRVHKRDLYSAYINYARDNCHNLLSKKDFFNEIKKLPIRQSKFRFRKSTPLDGFIGITLKQIVQEREHLKEF</sequence>
<dbReference type="RefSeq" id="WP_148950040.1">
    <property type="nucleotide sequence ID" value="NZ_VTES01000003.1"/>
</dbReference>
<dbReference type="PANTHER" id="PTHR35372:SF2">
    <property type="entry name" value="SF3 HELICASE DOMAIN-CONTAINING PROTEIN"/>
    <property type="match status" value="1"/>
</dbReference>
<dbReference type="InterPro" id="IPR045455">
    <property type="entry name" value="NrS-1_pol-like_helicase"/>
</dbReference>
<dbReference type="SMART" id="SM00885">
    <property type="entry name" value="D5_N"/>
    <property type="match status" value="1"/>
</dbReference>
<reference evidence="5 6" key="1">
    <citation type="submission" date="2019-08" db="EMBL/GenBank/DDBJ databases">
        <title>Bacillus genomes from the desert of Cuatro Cienegas, Coahuila.</title>
        <authorList>
            <person name="Olmedo-Alvarez G."/>
        </authorList>
    </citation>
    <scope>NUCLEOTIDE SEQUENCE [LARGE SCALE GENOMIC DNA]</scope>
    <source>
        <strain evidence="5 6">CH37_1T</strain>
    </source>
</reference>
<dbReference type="InterPro" id="IPR027417">
    <property type="entry name" value="P-loop_NTPase"/>
</dbReference>
<evidence type="ECO:0000259" key="4">
    <source>
        <dbReference type="PROSITE" id="PS51206"/>
    </source>
</evidence>
<keyword evidence="3" id="KW-0067">ATP-binding</keyword>
<dbReference type="PANTHER" id="PTHR35372">
    <property type="entry name" value="ATP BINDING PROTEIN-RELATED"/>
    <property type="match status" value="1"/>
</dbReference>
<dbReference type="AlphaFoldDB" id="A0A5D4SPR7"/>
<dbReference type="SUPFAM" id="SSF52540">
    <property type="entry name" value="P-loop containing nucleoside triphosphate hydrolases"/>
    <property type="match status" value="1"/>
</dbReference>
<evidence type="ECO:0000313" key="6">
    <source>
        <dbReference type="Proteomes" id="UP000323732"/>
    </source>
</evidence>
<protein>
    <submittedName>
        <fullName evidence="5">DNA primase</fullName>
    </submittedName>
</protein>
<organism evidence="5 6">
    <name type="scientific">Bacillus infantis</name>
    <dbReference type="NCBI Taxonomy" id="324767"/>
    <lineage>
        <taxon>Bacteria</taxon>
        <taxon>Bacillati</taxon>
        <taxon>Bacillota</taxon>
        <taxon>Bacilli</taxon>
        <taxon>Bacillales</taxon>
        <taxon>Bacillaceae</taxon>
        <taxon>Bacillus</taxon>
    </lineage>
</organism>
<dbReference type="NCBIfam" id="TIGR01613">
    <property type="entry name" value="primase_Cterm"/>
    <property type="match status" value="1"/>
</dbReference>
<dbReference type="InterPro" id="IPR014818">
    <property type="entry name" value="Phage/plasmid_primase_P4_C"/>
</dbReference>
<dbReference type="PROSITE" id="PS51206">
    <property type="entry name" value="SF3_HELICASE_1"/>
    <property type="match status" value="1"/>
</dbReference>
<dbReference type="Pfam" id="PF08706">
    <property type="entry name" value="D5_N"/>
    <property type="match status" value="1"/>
</dbReference>
<accession>A0A5D4SPR7</accession>
<keyword evidence="2" id="KW-0378">Hydrolase</keyword>
<comment type="caution">
    <text evidence="5">The sequence shown here is derived from an EMBL/GenBank/DDBJ whole genome shotgun (WGS) entry which is preliminary data.</text>
</comment>
<dbReference type="GO" id="GO:0016787">
    <property type="term" value="F:hydrolase activity"/>
    <property type="evidence" value="ECO:0007669"/>
    <property type="project" value="UniProtKB-KW"/>
</dbReference>
<dbReference type="EMBL" id="VTES01000003">
    <property type="protein sequence ID" value="TYS64354.1"/>
    <property type="molecule type" value="Genomic_DNA"/>
</dbReference>
<evidence type="ECO:0000256" key="3">
    <source>
        <dbReference type="ARBA" id="ARBA00022840"/>
    </source>
</evidence>
<gene>
    <name evidence="5" type="ORF">FZD47_12885</name>
</gene>
<feature type="domain" description="SF3 helicase" evidence="4">
    <location>
        <begin position="269"/>
        <end position="425"/>
    </location>
</feature>
<dbReference type="GO" id="GO:0005524">
    <property type="term" value="F:ATP binding"/>
    <property type="evidence" value="ECO:0007669"/>
    <property type="project" value="UniProtKB-KW"/>
</dbReference>
<dbReference type="Gene3D" id="3.40.50.300">
    <property type="entry name" value="P-loop containing nucleotide triphosphate hydrolases"/>
    <property type="match status" value="1"/>
</dbReference>
<evidence type="ECO:0000256" key="2">
    <source>
        <dbReference type="ARBA" id="ARBA00022801"/>
    </source>
</evidence>
<dbReference type="InterPro" id="IPR051620">
    <property type="entry name" value="ORF904-like_C"/>
</dbReference>
<evidence type="ECO:0000313" key="5">
    <source>
        <dbReference type="EMBL" id="TYS64354.1"/>
    </source>
</evidence>
<name>A0A5D4SPR7_9BACI</name>
<evidence type="ECO:0000256" key="1">
    <source>
        <dbReference type="ARBA" id="ARBA00022741"/>
    </source>
</evidence>
<keyword evidence="1" id="KW-0547">Nucleotide-binding</keyword>
<dbReference type="Proteomes" id="UP000323732">
    <property type="component" value="Unassembled WGS sequence"/>
</dbReference>
<dbReference type="InterPro" id="IPR006500">
    <property type="entry name" value="Helicase_put_C_phage/plasmid"/>
</dbReference>
<proteinExistence type="predicted"/>
<dbReference type="Pfam" id="PF19263">
    <property type="entry name" value="DUF5906"/>
    <property type="match status" value="1"/>
</dbReference>